<dbReference type="PANTHER" id="PTHR37943:SF1">
    <property type="entry name" value="PROTEIN VES"/>
    <property type="match status" value="1"/>
</dbReference>
<name>A0A1M6BT96_9FIRM</name>
<dbReference type="RefSeq" id="WP_073024222.1">
    <property type="nucleotide sequence ID" value="NZ_FQZS01000004.1"/>
</dbReference>
<gene>
    <name evidence="1" type="ORF">SAMN02745176_00524</name>
</gene>
<evidence type="ECO:0000313" key="2">
    <source>
        <dbReference type="Proteomes" id="UP000184442"/>
    </source>
</evidence>
<dbReference type="Gene3D" id="2.60.120.10">
    <property type="entry name" value="Jelly Rolls"/>
    <property type="match status" value="1"/>
</dbReference>
<reference evidence="1 2" key="1">
    <citation type="submission" date="2016-11" db="EMBL/GenBank/DDBJ databases">
        <authorList>
            <person name="Jaros S."/>
            <person name="Januszkiewicz K."/>
            <person name="Wedrychowicz H."/>
        </authorList>
    </citation>
    <scope>NUCLEOTIDE SEQUENCE [LARGE SCALE GENOMIC DNA]</scope>
    <source>
        <strain evidence="1 2">DSM 19022</strain>
    </source>
</reference>
<dbReference type="Proteomes" id="UP000184442">
    <property type="component" value="Unassembled WGS sequence"/>
</dbReference>
<dbReference type="EMBL" id="FQZS01000004">
    <property type="protein sequence ID" value="SHI51956.1"/>
    <property type="molecule type" value="Genomic_DNA"/>
</dbReference>
<dbReference type="InterPro" id="IPR010282">
    <property type="entry name" value="Uncharacterised_HutD/Ves"/>
</dbReference>
<protein>
    <submittedName>
        <fullName evidence="1">Various environmental stresses-induced protein Ves</fullName>
    </submittedName>
</protein>
<proteinExistence type="predicted"/>
<dbReference type="InterPro" id="IPR011051">
    <property type="entry name" value="RmlC_Cupin_sf"/>
</dbReference>
<dbReference type="OrthoDB" id="9786443at2"/>
<dbReference type="AlphaFoldDB" id="A0A1M6BT96"/>
<organism evidence="1 2">
    <name type="scientific">Lutispora thermophila DSM 19022</name>
    <dbReference type="NCBI Taxonomy" id="1122184"/>
    <lineage>
        <taxon>Bacteria</taxon>
        <taxon>Bacillati</taxon>
        <taxon>Bacillota</taxon>
        <taxon>Clostridia</taxon>
        <taxon>Lutisporales</taxon>
        <taxon>Lutisporaceae</taxon>
        <taxon>Lutispora</taxon>
    </lineage>
</organism>
<sequence>MNYEIKLITKEQQKTSTWSGGTTTQLAIYPENADYGMRNFIWRLSSATVEADESVFTSLPGIERIIMILEGEIILEHEGHYKKVLGKFQQDSFSGSWTTRSIGQATDFNLMMRDGCQGQLEALVLEKHEWRTITFEGKETFENHVQAIYSVKGSIILRFPGQQSIQLAQGDMLLIRNDHDWHGINYEIRNMAENNAEVVIANIYHK</sequence>
<dbReference type="SUPFAM" id="SSF51182">
    <property type="entry name" value="RmlC-like cupins"/>
    <property type="match status" value="1"/>
</dbReference>
<evidence type="ECO:0000313" key="1">
    <source>
        <dbReference type="EMBL" id="SHI51956.1"/>
    </source>
</evidence>
<accession>A0A1M6BT96</accession>
<dbReference type="InterPro" id="IPR014710">
    <property type="entry name" value="RmlC-like_jellyroll"/>
</dbReference>
<dbReference type="Pfam" id="PF05962">
    <property type="entry name" value="HutD"/>
    <property type="match status" value="1"/>
</dbReference>
<dbReference type="STRING" id="1122184.SAMN02745176_00524"/>
<keyword evidence="2" id="KW-1185">Reference proteome</keyword>
<dbReference type="PANTHER" id="PTHR37943">
    <property type="entry name" value="PROTEIN VES"/>
    <property type="match status" value="1"/>
</dbReference>